<evidence type="ECO:0000313" key="6">
    <source>
        <dbReference type="Proteomes" id="UP001241072"/>
    </source>
</evidence>
<dbReference type="SUPFAM" id="SSF52540">
    <property type="entry name" value="P-loop containing nucleoside triphosphate hydrolases"/>
    <property type="match status" value="1"/>
</dbReference>
<gene>
    <name evidence="5" type="ORF">Q5716_14895</name>
</gene>
<dbReference type="PANTHER" id="PTHR44688:SF25">
    <property type="entry name" value="HTH LUXR-TYPE DOMAIN-CONTAINING PROTEIN"/>
    <property type="match status" value="1"/>
</dbReference>
<dbReference type="CDD" id="cd06170">
    <property type="entry name" value="LuxR_C_like"/>
    <property type="match status" value="1"/>
</dbReference>
<keyword evidence="3" id="KW-0804">Transcription</keyword>
<feature type="domain" description="HTH luxR-type" evidence="4">
    <location>
        <begin position="763"/>
        <end position="828"/>
    </location>
</feature>
<organism evidence="5 6">
    <name type="scientific">Antiquaquibacter soli</name>
    <dbReference type="NCBI Taxonomy" id="3064523"/>
    <lineage>
        <taxon>Bacteria</taxon>
        <taxon>Bacillati</taxon>
        <taxon>Actinomycetota</taxon>
        <taxon>Actinomycetes</taxon>
        <taxon>Micrococcales</taxon>
        <taxon>Microbacteriaceae</taxon>
        <taxon>Antiquaquibacter</taxon>
    </lineage>
</organism>
<sequence>MGKDPYPRRVDSSAPRIPADAVLRPRLMGALDPLPPLTVLRAPGGSGKTVLASQAVTGRELAGAWVTVGQESSTRDGFWRDLLPRVLGGDRAAMYLGGSESPSRHTLTDAFLDLGDVVVVVDDAHEFDDPAEVADDIVEIVRATPARFVVLTRTPVGRLEEASTTLRLDVVRVGVDDLAFTHDEVRQLAPDGSVDRLLAASGGNALLLRALVLDRDDSELPATTPGELASDLISGFVAELDSDEQHFLLRTSLAGSFTLAEAEALVGPGDHAQTIEEVERRGLLMRYRTGTDDAYRYHPVVRDVLSAALAAQFPGDLARLHGIVARSRFARGELVDAFHHALLARDYPLATEVLTRGGTVLLRSGGGEASLTVPLRVAFSYPLLAMARGLAENARGRHWVAREFFGAALVAGRSRSQRNPAERATLAVAQSVILRISGKPQDAARIARNALELIERAGADAFGEQLTELYALCAATFFQAESWDEASRVLERVPFSSPRGGMLSASLQAAMAALRGEWVAVGDIRRQVEEIGWPDASINNYPGALLHFAEMARDLMHGDAASVRERLALWEPRKALEFRVPILTVGYLADVLDGAPERTVRSLGELREFELGRNRLSEEGARTIAFAEAIARVATGDFAGAERLVARQRSVWAASLRAHIALLQRDDAKAVRALADAALVSSVDPRAVVVRHLLLAWRFVLLGDEASAARNLGALSHPGEAALVRDLAIVVPGEVRGMLAAALPADSPLRLPLEQAPESPFSERLARRALTEREVAVLLQLRTGGSNADIAQALNISTNTLKAQLRSAYLKLGVSSREDALARVAELGLQPRVPTGVKPQG</sequence>
<accession>A0ABT9BR66</accession>
<dbReference type="InterPro" id="IPR036388">
    <property type="entry name" value="WH-like_DNA-bd_sf"/>
</dbReference>
<dbReference type="SMART" id="SM00421">
    <property type="entry name" value="HTH_LUXR"/>
    <property type="match status" value="1"/>
</dbReference>
<dbReference type="InterPro" id="IPR000792">
    <property type="entry name" value="Tscrpt_reg_LuxR_C"/>
</dbReference>
<evidence type="ECO:0000259" key="4">
    <source>
        <dbReference type="PROSITE" id="PS50043"/>
    </source>
</evidence>
<dbReference type="InterPro" id="IPR059106">
    <property type="entry name" value="WHD_MalT"/>
</dbReference>
<reference evidence="5 6" key="1">
    <citation type="submission" date="2023-07" db="EMBL/GenBank/DDBJ databases">
        <title>Protaetiibacter sp. nov WY-16 isolated from soil.</title>
        <authorList>
            <person name="Liu B."/>
            <person name="Wan Y."/>
        </authorList>
    </citation>
    <scope>NUCLEOTIDE SEQUENCE [LARGE SCALE GENOMIC DNA]</scope>
    <source>
        <strain evidence="5 6">WY-16</strain>
    </source>
</reference>
<keyword evidence="2" id="KW-0238">DNA-binding</keyword>
<dbReference type="RefSeq" id="WP_305003944.1">
    <property type="nucleotide sequence ID" value="NZ_JAUQUB010000006.1"/>
</dbReference>
<evidence type="ECO:0000256" key="3">
    <source>
        <dbReference type="ARBA" id="ARBA00023163"/>
    </source>
</evidence>
<dbReference type="SUPFAM" id="SSF46894">
    <property type="entry name" value="C-terminal effector domain of the bipartite response regulators"/>
    <property type="match status" value="1"/>
</dbReference>
<evidence type="ECO:0000313" key="5">
    <source>
        <dbReference type="EMBL" id="MDO7883518.1"/>
    </source>
</evidence>
<dbReference type="PROSITE" id="PS00622">
    <property type="entry name" value="HTH_LUXR_1"/>
    <property type="match status" value="1"/>
</dbReference>
<dbReference type="Pfam" id="PF25873">
    <property type="entry name" value="WHD_MalT"/>
    <property type="match status" value="1"/>
</dbReference>
<comment type="caution">
    <text evidence="5">The sequence shown here is derived from an EMBL/GenBank/DDBJ whole genome shotgun (WGS) entry which is preliminary data.</text>
</comment>
<name>A0ABT9BR66_9MICO</name>
<dbReference type="InterPro" id="IPR027417">
    <property type="entry name" value="P-loop_NTPase"/>
</dbReference>
<dbReference type="InterPro" id="IPR016032">
    <property type="entry name" value="Sig_transdc_resp-reg_C-effctor"/>
</dbReference>
<evidence type="ECO:0000256" key="1">
    <source>
        <dbReference type="ARBA" id="ARBA00023015"/>
    </source>
</evidence>
<evidence type="ECO:0000256" key="2">
    <source>
        <dbReference type="ARBA" id="ARBA00023125"/>
    </source>
</evidence>
<proteinExistence type="predicted"/>
<dbReference type="PANTHER" id="PTHR44688">
    <property type="entry name" value="DNA-BINDING TRANSCRIPTIONAL ACTIVATOR DEVR_DOSR"/>
    <property type="match status" value="1"/>
</dbReference>
<protein>
    <submittedName>
        <fullName evidence="5">LuxR C-terminal-related transcriptional regulator</fullName>
    </submittedName>
</protein>
<keyword evidence="6" id="KW-1185">Reference proteome</keyword>
<keyword evidence="1" id="KW-0805">Transcription regulation</keyword>
<dbReference type="PRINTS" id="PR00038">
    <property type="entry name" value="HTHLUXR"/>
</dbReference>
<dbReference type="Proteomes" id="UP001241072">
    <property type="component" value="Unassembled WGS sequence"/>
</dbReference>
<dbReference type="Gene3D" id="1.10.10.10">
    <property type="entry name" value="Winged helix-like DNA-binding domain superfamily/Winged helix DNA-binding domain"/>
    <property type="match status" value="1"/>
</dbReference>
<dbReference type="Pfam" id="PF00196">
    <property type="entry name" value="GerE"/>
    <property type="match status" value="1"/>
</dbReference>
<dbReference type="EMBL" id="JAUQUB010000006">
    <property type="protein sequence ID" value="MDO7883518.1"/>
    <property type="molecule type" value="Genomic_DNA"/>
</dbReference>
<dbReference type="PROSITE" id="PS50043">
    <property type="entry name" value="HTH_LUXR_2"/>
    <property type="match status" value="1"/>
</dbReference>